<proteinExistence type="predicted"/>
<keyword evidence="2" id="KW-1185">Reference proteome</keyword>
<comment type="caution">
    <text evidence="1">The sequence shown here is derived from an EMBL/GenBank/DDBJ whole genome shotgun (WGS) entry which is preliminary data.</text>
</comment>
<protein>
    <submittedName>
        <fullName evidence="1">Uncharacterized protein</fullName>
    </submittedName>
</protein>
<dbReference type="Proteomes" id="UP001186974">
    <property type="component" value="Unassembled WGS sequence"/>
</dbReference>
<sequence>PQYRLLTTKQSEWIRGQALLTGRWMGYGSLFLVLAIVAAFGLNHELLERQYPSPPDWSFLSRTRYRAARGKEEPESEELGLVNWGIVGDLYARVLRRLEDPNIDGAGLQEVEEGGILVPGVGKAGYDLSNKSETWRRGYFEVLMGCAQAAEHLDDHVLDTKRRMVFKKDYVIGPSNPDPKPIPPWMHDAPLEENCQTAYDPPEKFYLRILTSTGFTTKQRLDAALAYGNWLDYKTLHSSAEEMYRWALDIATSALSSSTSSTIDPLTAVIHPNATAITPNIIQAATSLAIHHASTSNLSAALPIFLSVLRARRAAPPPDPSLVSNSNSNNGGESKAIFKQQGATDIAVLSNYTRQFL</sequence>
<evidence type="ECO:0000313" key="2">
    <source>
        <dbReference type="Proteomes" id="UP001186974"/>
    </source>
</evidence>
<organism evidence="1 2">
    <name type="scientific">Coniosporium uncinatum</name>
    <dbReference type="NCBI Taxonomy" id="93489"/>
    <lineage>
        <taxon>Eukaryota</taxon>
        <taxon>Fungi</taxon>
        <taxon>Dikarya</taxon>
        <taxon>Ascomycota</taxon>
        <taxon>Pezizomycotina</taxon>
        <taxon>Dothideomycetes</taxon>
        <taxon>Dothideomycetes incertae sedis</taxon>
        <taxon>Coniosporium</taxon>
    </lineage>
</organism>
<reference evidence="1" key="1">
    <citation type="submission" date="2024-09" db="EMBL/GenBank/DDBJ databases">
        <title>Black Yeasts Isolated from many extreme environments.</title>
        <authorList>
            <person name="Coleine C."/>
            <person name="Stajich J.E."/>
            <person name="Selbmann L."/>
        </authorList>
    </citation>
    <scope>NUCLEOTIDE SEQUENCE</scope>
    <source>
        <strain evidence="1">CCFEE 5737</strain>
    </source>
</reference>
<evidence type="ECO:0000313" key="1">
    <source>
        <dbReference type="EMBL" id="KAK3066841.1"/>
    </source>
</evidence>
<dbReference type="EMBL" id="JAWDJW010005704">
    <property type="protein sequence ID" value="KAK3066841.1"/>
    <property type="molecule type" value="Genomic_DNA"/>
</dbReference>
<feature type="non-terminal residue" evidence="1">
    <location>
        <position position="1"/>
    </location>
</feature>
<feature type="non-terminal residue" evidence="1">
    <location>
        <position position="357"/>
    </location>
</feature>
<name>A0ACC3DET1_9PEZI</name>
<accession>A0ACC3DET1</accession>
<gene>
    <name evidence="1" type="ORF">LTS18_001466</name>
</gene>